<accession>A0A9W6MCG3</accession>
<dbReference type="Proteomes" id="UP001143474">
    <property type="component" value="Unassembled WGS sequence"/>
</dbReference>
<organism evidence="1 2">
    <name type="scientific">Streptosporangium carneum</name>
    <dbReference type="NCBI Taxonomy" id="47481"/>
    <lineage>
        <taxon>Bacteria</taxon>
        <taxon>Bacillati</taxon>
        <taxon>Actinomycetota</taxon>
        <taxon>Actinomycetes</taxon>
        <taxon>Streptosporangiales</taxon>
        <taxon>Streptosporangiaceae</taxon>
        <taxon>Streptosporangium</taxon>
    </lineage>
</organism>
<reference evidence="1" key="1">
    <citation type="journal article" date="2014" name="Int. J. Syst. Evol. Microbiol.">
        <title>Complete genome sequence of Corynebacterium casei LMG S-19264T (=DSM 44701T), isolated from a smear-ripened cheese.</title>
        <authorList>
            <consortium name="US DOE Joint Genome Institute (JGI-PGF)"/>
            <person name="Walter F."/>
            <person name="Albersmeier A."/>
            <person name="Kalinowski J."/>
            <person name="Ruckert C."/>
        </authorList>
    </citation>
    <scope>NUCLEOTIDE SEQUENCE</scope>
    <source>
        <strain evidence="1">VKM Ac-2007</strain>
    </source>
</reference>
<protein>
    <recommendedName>
        <fullName evidence="3">Transposase</fullName>
    </recommendedName>
</protein>
<evidence type="ECO:0008006" key="3">
    <source>
        <dbReference type="Google" id="ProtNLM"/>
    </source>
</evidence>
<proteinExistence type="predicted"/>
<name>A0A9W6MCG3_9ACTN</name>
<dbReference type="AlphaFoldDB" id="A0A9W6MCG3"/>
<sequence>MRAGGPTPPPDAVELLITADCGGSNGNRARLWKELEVTRISGHSFRPDWNYAIRPFATPKTDSEPTSGVKST</sequence>
<comment type="caution">
    <text evidence="1">The sequence shown here is derived from an EMBL/GenBank/DDBJ whole genome shotgun (WGS) entry which is preliminary data.</text>
</comment>
<keyword evidence="2" id="KW-1185">Reference proteome</keyword>
<dbReference type="EMBL" id="BSEV01000004">
    <property type="protein sequence ID" value="GLK09116.1"/>
    <property type="molecule type" value="Genomic_DNA"/>
</dbReference>
<evidence type="ECO:0000313" key="2">
    <source>
        <dbReference type="Proteomes" id="UP001143474"/>
    </source>
</evidence>
<evidence type="ECO:0000313" key="1">
    <source>
        <dbReference type="EMBL" id="GLK09116.1"/>
    </source>
</evidence>
<reference evidence="1" key="2">
    <citation type="submission" date="2023-01" db="EMBL/GenBank/DDBJ databases">
        <authorList>
            <person name="Sun Q."/>
            <person name="Evtushenko L."/>
        </authorList>
    </citation>
    <scope>NUCLEOTIDE SEQUENCE</scope>
    <source>
        <strain evidence="1">VKM Ac-2007</strain>
    </source>
</reference>
<gene>
    <name evidence="1" type="ORF">GCM10017600_25220</name>
</gene>